<keyword evidence="3" id="KW-1185">Reference proteome</keyword>
<protein>
    <recommendedName>
        <fullName evidence="1">Alpha/beta hydrolase fold-3 domain-containing protein</fullName>
    </recommendedName>
</protein>
<dbReference type="GO" id="GO:0016787">
    <property type="term" value="F:hydrolase activity"/>
    <property type="evidence" value="ECO:0007669"/>
    <property type="project" value="InterPro"/>
</dbReference>
<sequence length="291" mass="33265">MWIAVKPFRRDKSLAQSKYSMRRKCLLIPSQDPGRRIKADLYLPPQPSSGNMDHFRPVLVNYHGSGFVLAGLLGSNVLYCARIACELGIAVLDADYRKAPDHPFPAAIHDVKDVPRWVLGPAAENTAYLFDRRLVMLSGFSSGFSLALAAASVLRTDTYPSIDADIRAVVRIYPSTDLVTPPGDKGHRRRVLGSHLRNFRGYVSIAICRTRSNERILWHLQDARNQKYTPKTWRYSYAKAIRWLKRELHWRKDYKMTQGAEQGSIAWKRREEMYAMAVETIGHAAQERLHE</sequence>
<comment type="caution">
    <text evidence="2">The sequence shown here is derived from an EMBL/GenBank/DDBJ whole genome shotgun (WGS) entry which is preliminary data.</text>
</comment>
<evidence type="ECO:0000259" key="1">
    <source>
        <dbReference type="Pfam" id="PF07859"/>
    </source>
</evidence>
<reference evidence="2" key="1">
    <citation type="submission" date="2023-06" db="EMBL/GenBank/DDBJ databases">
        <authorList>
            <person name="Noh H."/>
        </authorList>
    </citation>
    <scope>NUCLEOTIDE SEQUENCE</scope>
    <source>
        <strain evidence="2">DUCC20226</strain>
    </source>
</reference>
<dbReference type="SUPFAM" id="SSF53474">
    <property type="entry name" value="alpha/beta-Hydrolases"/>
    <property type="match status" value="1"/>
</dbReference>
<dbReference type="Gene3D" id="3.40.50.1820">
    <property type="entry name" value="alpha/beta hydrolase"/>
    <property type="match status" value="1"/>
</dbReference>
<gene>
    <name evidence="2" type="ORF">N8I77_008773</name>
</gene>
<organism evidence="2 3">
    <name type="scientific">Phomopsis amygdali</name>
    <name type="common">Fusicoccum amygdali</name>
    <dbReference type="NCBI Taxonomy" id="1214568"/>
    <lineage>
        <taxon>Eukaryota</taxon>
        <taxon>Fungi</taxon>
        <taxon>Dikarya</taxon>
        <taxon>Ascomycota</taxon>
        <taxon>Pezizomycotina</taxon>
        <taxon>Sordariomycetes</taxon>
        <taxon>Sordariomycetidae</taxon>
        <taxon>Diaporthales</taxon>
        <taxon>Diaporthaceae</taxon>
        <taxon>Diaporthe</taxon>
    </lineage>
</organism>
<dbReference type="Proteomes" id="UP001265746">
    <property type="component" value="Unassembled WGS sequence"/>
</dbReference>
<dbReference type="InterPro" id="IPR029058">
    <property type="entry name" value="AB_hydrolase_fold"/>
</dbReference>
<name>A0AAD9W029_PHOAM</name>
<dbReference type="Pfam" id="PF07859">
    <property type="entry name" value="Abhydrolase_3"/>
    <property type="match status" value="1"/>
</dbReference>
<proteinExistence type="predicted"/>
<dbReference type="EMBL" id="JAUJFL010000005">
    <property type="protein sequence ID" value="KAK2602223.1"/>
    <property type="molecule type" value="Genomic_DNA"/>
</dbReference>
<dbReference type="InterPro" id="IPR013094">
    <property type="entry name" value="AB_hydrolase_3"/>
</dbReference>
<dbReference type="InterPro" id="IPR050466">
    <property type="entry name" value="Carboxylest/Gibb_receptor"/>
</dbReference>
<evidence type="ECO:0000313" key="2">
    <source>
        <dbReference type="EMBL" id="KAK2602223.1"/>
    </source>
</evidence>
<feature type="domain" description="Alpha/beta hydrolase fold-3" evidence="1">
    <location>
        <begin position="59"/>
        <end position="181"/>
    </location>
</feature>
<accession>A0AAD9W029</accession>
<dbReference type="PANTHER" id="PTHR23024:SF242">
    <property type="entry name" value="ALPHA_BETA HYDROLASE FOLD-3 DOMAIN-CONTAINING PROTEIN-RELATED"/>
    <property type="match status" value="1"/>
</dbReference>
<evidence type="ECO:0000313" key="3">
    <source>
        <dbReference type="Proteomes" id="UP001265746"/>
    </source>
</evidence>
<dbReference type="AlphaFoldDB" id="A0AAD9W029"/>
<dbReference type="PANTHER" id="PTHR23024">
    <property type="entry name" value="ARYLACETAMIDE DEACETYLASE"/>
    <property type="match status" value="1"/>
</dbReference>